<gene>
    <name evidence="2" type="ORF">GYMLUDRAFT_879558</name>
</gene>
<name>A0A0D0AXA4_9AGAR</name>
<reference evidence="2 3" key="1">
    <citation type="submission" date="2014-04" db="EMBL/GenBank/DDBJ databases">
        <title>Evolutionary Origins and Diversification of the Mycorrhizal Mutualists.</title>
        <authorList>
            <consortium name="DOE Joint Genome Institute"/>
            <consortium name="Mycorrhizal Genomics Consortium"/>
            <person name="Kohler A."/>
            <person name="Kuo A."/>
            <person name="Nagy L.G."/>
            <person name="Floudas D."/>
            <person name="Copeland A."/>
            <person name="Barry K.W."/>
            <person name="Cichocki N."/>
            <person name="Veneault-Fourrey C."/>
            <person name="LaButti K."/>
            <person name="Lindquist E.A."/>
            <person name="Lipzen A."/>
            <person name="Lundell T."/>
            <person name="Morin E."/>
            <person name="Murat C."/>
            <person name="Riley R."/>
            <person name="Ohm R."/>
            <person name="Sun H."/>
            <person name="Tunlid A."/>
            <person name="Henrissat B."/>
            <person name="Grigoriev I.V."/>
            <person name="Hibbett D.S."/>
            <person name="Martin F."/>
        </authorList>
    </citation>
    <scope>NUCLEOTIDE SEQUENCE [LARGE SCALE GENOMIC DNA]</scope>
    <source>
        <strain evidence="2 3">FD-317 M1</strain>
    </source>
</reference>
<accession>A0A0D0AXA4</accession>
<feature type="region of interest" description="Disordered" evidence="1">
    <location>
        <begin position="61"/>
        <end position="82"/>
    </location>
</feature>
<evidence type="ECO:0000313" key="3">
    <source>
        <dbReference type="Proteomes" id="UP000053593"/>
    </source>
</evidence>
<sequence length="130" mass="14069">MLSLSNSSSKRSKSYSTFYPPSYGNLSISIRVIYSMAGGTNKHRLLNISLSQYLLALGGGDGGSECKTEDSRHGPQSEPQFPEVIPVLTQSSSLLRLLQEEKTSPQLTRGVAAVDLPALKTASCLQYKKC</sequence>
<dbReference type="EMBL" id="KN834808">
    <property type="protein sequence ID" value="KIK55255.1"/>
    <property type="molecule type" value="Genomic_DNA"/>
</dbReference>
<proteinExistence type="predicted"/>
<dbReference type="HOGENOM" id="CLU_1938410_0_0_1"/>
<dbReference type="Proteomes" id="UP000053593">
    <property type="component" value="Unassembled WGS sequence"/>
</dbReference>
<dbReference type="AlphaFoldDB" id="A0A0D0AXA4"/>
<evidence type="ECO:0000313" key="2">
    <source>
        <dbReference type="EMBL" id="KIK55255.1"/>
    </source>
</evidence>
<organism evidence="2 3">
    <name type="scientific">Collybiopsis luxurians FD-317 M1</name>
    <dbReference type="NCBI Taxonomy" id="944289"/>
    <lineage>
        <taxon>Eukaryota</taxon>
        <taxon>Fungi</taxon>
        <taxon>Dikarya</taxon>
        <taxon>Basidiomycota</taxon>
        <taxon>Agaricomycotina</taxon>
        <taxon>Agaricomycetes</taxon>
        <taxon>Agaricomycetidae</taxon>
        <taxon>Agaricales</taxon>
        <taxon>Marasmiineae</taxon>
        <taxon>Omphalotaceae</taxon>
        <taxon>Collybiopsis</taxon>
        <taxon>Collybiopsis luxurians</taxon>
    </lineage>
</organism>
<feature type="compositionally biased region" description="Basic and acidic residues" evidence="1">
    <location>
        <begin position="64"/>
        <end position="75"/>
    </location>
</feature>
<evidence type="ECO:0000256" key="1">
    <source>
        <dbReference type="SAM" id="MobiDB-lite"/>
    </source>
</evidence>
<keyword evidence="3" id="KW-1185">Reference proteome</keyword>
<protein>
    <submittedName>
        <fullName evidence="2">Uncharacterized protein</fullName>
    </submittedName>
</protein>